<dbReference type="AlphaFoldDB" id="A0A2U9NUK2"/>
<evidence type="ECO:0000313" key="2">
    <source>
        <dbReference type="EMBL" id="AWT40943.1"/>
    </source>
</evidence>
<keyword evidence="1" id="KW-1133">Transmembrane helix</keyword>
<dbReference type="KEGG" id="sact:DMT42_00320"/>
<sequence length="84" mass="8845">MAGKRRGLDRNRVTGLLITVPSVAAEVALCTWAFRDHMFLPYFLGVFLLGPLCVVGVAMLIMGPHFDEAGGDTRGDGGIGLGGL</sequence>
<gene>
    <name evidence="2" type="ORF">DMT42_00320</name>
</gene>
<name>A0A2U9NUK2_STRAS</name>
<keyword evidence="1" id="KW-0812">Transmembrane</keyword>
<protein>
    <submittedName>
        <fullName evidence="2">Uncharacterized protein</fullName>
    </submittedName>
</protein>
<dbReference type="EMBL" id="CP029788">
    <property type="protein sequence ID" value="AWT40943.1"/>
    <property type="molecule type" value="Genomic_DNA"/>
</dbReference>
<feature type="transmembrane region" description="Helical" evidence="1">
    <location>
        <begin position="12"/>
        <end position="34"/>
    </location>
</feature>
<keyword evidence="3" id="KW-1185">Reference proteome</keyword>
<proteinExistence type="predicted"/>
<accession>A0A2U9NUK2</accession>
<evidence type="ECO:0000313" key="3">
    <source>
        <dbReference type="Proteomes" id="UP000247634"/>
    </source>
</evidence>
<evidence type="ECO:0000256" key="1">
    <source>
        <dbReference type="SAM" id="Phobius"/>
    </source>
</evidence>
<keyword evidence="1" id="KW-0472">Membrane</keyword>
<reference evidence="2 3" key="1">
    <citation type="submission" date="2018-06" db="EMBL/GenBank/DDBJ databases">
        <title>The complete genome sequence of a nosiheptide producer Streptomyces actuosus ATCC 25421: deducing the ability of producing a new class III lantibiotics.</title>
        <authorList>
            <person name="Liu W."/>
            <person name="Sun F."/>
            <person name="Hu Y."/>
        </authorList>
    </citation>
    <scope>NUCLEOTIDE SEQUENCE [LARGE SCALE GENOMIC DNA]</scope>
    <source>
        <strain evidence="2 3">ATCC 25421</strain>
    </source>
</reference>
<dbReference type="Proteomes" id="UP000247634">
    <property type="component" value="Chromosome"/>
</dbReference>
<feature type="transmembrane region" description="Helical" evidence="1">
    <location>
        <begin position="40"/>
        <end position="61"/>
    </location>
</feature>
<dbReference type="RefSeq" id="WP_110625879.1">
    <property type="nucleotide sequence ID" value="NZ_CP029788.1"/>
</dbReference>
<organism evidence="2 3">
    <name type="scientific">Streptomyces actuosus</name>
    <dbReference type="NCBI Taxonomy" id="1885"/>
    <lineage>
        <taxon>Bacteria</taxon>
        <taxon>Bacillati</taxon>
        <taxon>Actinomycetota</taxon>
        <taxon>Actinomycetes</taxon>
        <taxon>Kitasatosporales</taxon>
        <taxon>Streptomycetaceae</taxon>
        <taxon>Streptomyces</taxon>
    </lineage>
</organism>